<dbReference type="KEGG" id="tpol:Mal48_07870"/>
<feature type="domain" description="Thioester reductase (TE)" evidence="1">
    <location>
        <begin position="6"/>
        <end position="256"/>
    </location>
</feature>
<dbReference type="PANTHER" id="PTHR11011:SF45">
    <property type="entry name" value="FATTY ACYL-COA REDUCTASE CG8306-RELATED"/>
    <property type="match status" value="1"/>
</dbReference>
<evidence type="ECO:0000259" key="1">
    <source>
        <dbReference type="Pfam" id="PF07993"/>
    </source>
</evidence>
<organism evidence="2 3">
    <name type="scientific">Thalassoglobus polymorphus</name>
    <dbReference type="NCBI Taxonomy" id="2527994"/>
    <lineage>
        <taxon>Bacteria</taxon>
        <taxon>Pseudomonadati</taxon>
        <taxon>Planctomycetota</taxon>
        <taxon>Planctomycetia</taxon>
        <taxon>Planctomycetales</taxon>
        <taxon>Planctomycetaceae</taxon>
        <taxon>Thalassoglobus</taxon>
    </lineage>
</organism>
<evidence type="ECO:0000313" key="3">
    <source>
        <dbReference type="Proteomes" id="UP000315724"/>
    </source>
</evidence>
<dbReference type="SUPFAM" id="SSF51735">
    <property type="entry name" value="NAD(P)-binding Rossmann-fold domains"/>
    <property type="match status" value="1"/>
</dbReference>
<name>A0A517QIS0_9PLAN</name>
<dbReference type="EMBL" id="CP036267">
    <property type="protein sequence ID" value="QDT31553.1"/>
    <property type="molecule type" value="Genomic_DNA"/>
</dbReference>
<dbReference type="OrthoDB" id="9807212at2"/>
<dbReference type="GO" id="GO:0035336">
    <property type="term" value="P:long-chain fatty-acyl-CoA metabolic process"/>
    <property type="evidence" value="ECO:0007669"/>
    <property type="project" value="TreeGrafter"/>
</dbReference>
<dbReference type="Proteomes" id="UP000315724">
    <property type="component" value="Chromosome"/>
</dbReference>
<evidence type="ECO:0000313" key="2">
    <source>
        <dbReference type="EMBL" id="QDT31553.1"/>
    </source>
</evidence>
<dbReference type="InterPro" id="IPR036291">
    <property type="entry name" value="NAD(P)-bd_dom_sf"/>
</dbReference>
<dbReference type="InterPro" id="IPR013120">
    <property type="entry name" value="FAR_NAD-bd"/>
</dbReference>
<gene>
    <name evidence="2" type="primary">lgrD</name>
    <name evidence="2" type="ORF">Mal48_07870</name>
</gene>
<keyword evidence="3" id="KW-1185">Reference proteome</keyword>
<dbReference type="Gene3D" id="3.40.50.720">
    <property type="entry name" value="NAD(P)-binding Rossmann-like Domain"/>
    <property type="match status" value="1"/>
</dbReference>
<dbReference type="GO" id="GO:0080019">
    <property type="term" value="F:alcohol-forming very long-chain fatty acyl-CoA reductase activity"/>
    <property type="evidence" value="ECO:0007669"/>
    <property type="project" value="InterPro"/>
</dbReference>
<sequence length="383" mass="43019">MDHLLLTGATGLLGRYLMKDLLSRNIKLAVLVRPSRKSDAESRIEAAMQVWENLLEKKLPRPVVLSGDINRPDLGLSTNEIKWAAENCSSIIHNAASLSFVSTGRDSEPWRSNVDGTAKVLEFCQQAGITQFHHVSTAYVAGLRQGRIYENELNLGQEFANPYEESKVMAEEMIRGTDFIESLTVFRPGIIIGDSQTALTFTYHNFYAVLQLAYTIGHSMTEPNFTGKIDGSRINLNATGDERKNLVPVDWVSEVMSTIVTDPGLHGKTYHLTPRVPITTRLFRDIMEEMVGSYGLGLGVDRPQEENISDLEEMFFKHMEVYQSYWKDDPEYDSSNTQNAVPHLPCPHVDREMLTKLAEAAIAKGFNWRDPKVEKANLSPVLV</sequence>
<dbReference type="AlphaFoldDB" id="A0A517QIS0"/>
<dbReference type="PANTHER" id="PTHR11011">
    <property type="entry name" value="MALE STERILITY PROTEIN 2-RELATED"/>
    <property type="match status" value="1"/>
</dbReference>
<proteinExistence type="predicted"/>
<reference evidence="2 3" key="1">
    <citation type="submission" date="2019-02" db="EMBL/GenBank/DDBJ databases">
        <title>Deep-cultivation of Planctomycetes and their phenomic and genomic characterization uncovers novel biology.</title>
        <authorList>
            <person name="Wiegand S."/>
            <person name="Jogler M."/>
            <person name="Boedeker C."/>
            <person name="Pinto D."/>
            <person name="Vollmers J."/>
            <person name="Rivas-Marin E."/>
            <person name="Kohn T."/>
            <person name="Peeters S.H."/>
            <person name="Heuer A."/>
            <person name="Rast P."/>
            <person name="Oberbeckmann S."/>
            <person name="Bunk B."/>
            <person name="Jeske O."/>
            <person name="Meyerdierks A."/>
            <person name="Storesund J.E."/>
            <person name="Kallscheuer N."/>
            <person name="Luecker S."/>
            <person name="Lage O.M."/>
            <person name="Pohl T."/>
            <person name="Merkel B.J."/>
            <person name="Hornburger P."/>
            <person name="Mueller R.-W."/>
            <person name="Bruemmer F."/>
            <person name="Labrenz M."/>
            <person name="Spormann A.M."/>
            <person name="Op den Camp H."/>
            <person name="Overmann J."/>
            <person name="Amann R."/>
            <person name="Jetten M.S.M."/>
            <person name="Mascher T."/>
            <person name="Medema M.H."/>
            <person name="Devos D.P."/>
            <person name="Kaster A.-K."/>
            <person name="Ovreas L."/>
            <person name="Rohde M."/>
            <person name="Galperin M.Y."/>
            <person name="Jogler C."/>
        </authorList>
    </citation>
    <scope>NUCLEOTIDE SEQUENCE [LARGE SCALE GENOMIC DNA]</scope>
    <source>
        <strain evidence="2 3">Mal48</strain>
    </source>
</reference>
<dbReference type="InterPro" id="IPR026055">
    <property type="entry name" value="FAR"/>
</dbReference>
<dbReference type="CDD" id="cd05263">
    <property type="entry name" value="MupV_like_SDR_e"/>
    <property type="match status" value="1"/>
</dbReference>
<accession>A0A517QIS0</accession>
<dbReference type="Pfam" id="PF07993">
    <property type="entry name" value="NAD_binding_4"/>
    <property type="match status" value="1"/>
</dbReference>
<dbReference type="RefSeq" id="WP_145196220.1">
    <property type="nucleotide sequence ID" value="NZ_CP036267.1"/>
</dbReference>
<protein>
    <submittedName>
        <fullName evidence="2">Linear gramicidin synthase subunit D</fullName>
    </submittedName>
</protein>